<feature type="compositionally biased region" description="Pro residues" evidence="3">
    <location>
        <begin position="986"/>
        <end position="1012"/>
    </location>
</feature>
<dbReference type="PANTHER" id="PTHR11177:SF317">
    <property type="entry name" value="CHITINASE 12-RELATED"/>
    <property type="match status" value="1"/>
</dbReference>
<feature type="domain" description="Chitin-binding type-1" evidence="5">
    <location>
        <begin position="906"/>
        <end position="950"/>
    </location>
</feature>
<dbReference type="InterPro" id="IPR018371">
    <property type="entry name" value="Chitin-binding_1_CS"/>
</dbReference>
<evidence type="ECO:0000313" key="7">
    <source>
        <dbReference type="EMBL" id="KAG2488253.1"/>
    </source>
</evidence>
<comment type="caution">
    <text evidence="2">Lacks conserved residue(s) required for the propagation of feature annotation.</text>
</comment>
<keyword evidence="8" id="KW-1185">Reference proteome</keyword>
<dbReference type="Gene3D" id="3.10.50.10">
    <property type="match status" value="2"/>
</dbReference>
<feature type="domain" description="GH18" evidence="6">
    <location>
        <begin position="443"/>
        <end position="784"/>
    </location>
</feature>
<evidence type="ECO:0000256" key="3">
    <source>
        <dbReference type="SAM" id="MobiDB-lite"/>
    </source>
</evidence>
<name>A0A835XQ90_9CHLO</name>
<feature type="domain" description="Chitin-binding type-1" evidence="5">
    <location>
        <begin position="374"/>
        <end position="418"/>
    </location>
</feature>
<dbReference type="EMBL" id="JAEHOE010000086">
    <property type="protein sequence ID" value="KAG2488253.1"/>
    <property type="molecule type" value="Genomic_DNA"/>
</dbReference>
<evidence type="ECO:0000256" key="4">
    <source>
        <dbReference type="SAM" id="SignalP"/>
    </source>
</evidence>
<dbReference type="InterPro" id="IPR050314">
    <property type="entry name" value="Glycosyl_Hydrlase_18"/>
</dbReference>
<evidence type="ECO:0000256" key="1">
    <source>
        <dbReference type="ARBA" id="ARBA00022669"/>
    </source>
</evidence>
<dbReference type="Gene3D" id="3.20.20.80">
    <property type="entry name" value="Glycosidases"/>
    <property type="match status" value="2"/>
</dbReference>
<dbReference type="GO" id="GO:0005975">
    <property type="term" value="P:carbohydrate metabolic process"/>
    <property type="evidence" value="ECO:0007669"/>
    <property type="project" value="InterPro"/>
</dbReference>
<organism evidence="7 8">
    <name type="scientific">Edaphochlamys debaryana</name>
    <dbReference type="NCBI Taxonomy" id="47281"/>
    <lineage>
        <taxon>Eukaryota</taxon>
        <taxon>Viridiplantae</taxon>
        <taxon>Chlorophyta</taxon>
        <taxon>core chlorophytes</taxon>
        <taxon>Chlorophyceae</taxon>
        <taxon>CS clade</taxon>
        <taxon>Chlamydomonadales</taxon>
        <taxon>Chlamydomonadales incertae sedis</taxon>
        <taxon>Edaphochlamys</taxon>
    </lineage>
</organism>
<dbReference type="InterPro" id="IPR036861">
    <property type="entry name" value="Endochitinase-like_sf"/>
</dbReference>
<accession>A0A835XQ90</accession>
<dbReference type="AlphaFoldDB" id="A0A835XQ90"/>
<feature type="region of interest" description="Disordered" evidence="3">
    <location>
        <begin position="984"/>
        <end position="1014"/>
    </location>
</feature>
<feature type="disulfide bond" evidence="2">
    <location>
        <begin position="860"/>
        <end position="874"/>
    </location>
</feature>
<dbReference type="GO" id="GO:0004568">
    <property type="term" value="F:chitinase activity"/>
    <property type="evidence" value="ECO:0007669"/>
    <property type="project" value="TreeGrafter"/>
</dbReference>
<dbReference type="SMART" id="SM00636">
    <property type="entry name" value="Glyco_18"/>
    <property type="match status" value="2"/>
</dbReference>
<proteinExistence type="predicted"/>
<dbReference type="InterPro" id="IPR001223">
    <property type="entry name" value="Glyco_hydro18_cat"/>
</dbReference>
<feature type="domain" description="GH18" evidence="6">
    <location>
        <begin position="30"/>
        <end position="373"/>
    </location>
</feature>
<dbReference type="CDD" id="cd00035">
    <property type="entry name" value="ChtBD1"/>
    <property type="match status" value="2"/>
</dbReference>
<feature type="region of interest" description="Disordered" evidence="3">
    <location>
        <begin position="420"/>
        <end position="440"/>
    </location>
</feature>
<dbReference type="InterPro" id="IPR029070">
    <property type="entry name" value="Chitinase_insertion_sf"/>
</dbReference>
<evidence type="ECO:0000313" key="8">
    <source>
        <dbReference type="Proteomes" id="UP000612055"/>
    </source>
</evidence>
<feature type="signal peptide" evidence="4">
    <location>
        <begin position="1"/>
        <end position="21"/>
    </location>
</feature>
<dbReference type="InterPro" id="IPR011583">
    <property type="entry name" value="Chitinase_II/V-like_cat"/>
</dbReference>
<dbReference type="OrthoDB" id="530500at2759"/>
<feature type="compositionally biased region" description="Pro residues" evidence="3">
    <location>
        <begin position="420"/>
        <end position="436"/>
    </location>
</feature>
<evidence type="ECO:0008006" key="9">
    <source>
        <dbReference type="Google" id="ProtNLM"/>
    </source>
</evidence>
<gene>
    <name evidence="7" type="ORF">HYH03_013243</name>
</gene>
<sequence>MAPGRLLALAAMASLLGIAAAAVNGSAVDSVVGVYLPGYAHFSADFDNFNMSAINLTGVSHAYYAFIQPNPDGTVFDAYPWNGGLSVFMALKPRWPKTNFILSVGGGGFSNANWKAAVSDANLNTFVTNLVNLVKTVNADGIDLDWETPDSYDRNAYTALCAALRSRLDALGAAASPPRKMWLTAATGGFPQPENWVGFNLPVVKTYLDLFNIMTYELHDPCYWETTTNFHTAWSGCKAALDFYIGQGVPRNQLVLGLAFYGHGYTLLNKTNYMHPAPSVELRVCGSQIVMSYSAIMKRLRDQGGGVFVNAPERSAYYVKDTLWVGFDTEESLYMKQQGAHDYGIAGVMIWDGAQDAPGGRLLRSVAARAQPTVRPCGKGYIGTGACANTSECCSEFGYCGVTAALCGFRCRSGPCRPLDPPSPPRPPSPPSPPPVNGSAPDSVTGVYIPGYAHLDDSGFNISKMNLTGVSHAYYAFIQPNTEGTVFDAYPWNGGLTVFMALKPRWPKTNFILSVGGGGFSNANWKAAVSDANLNTFVTNLVNLVKTVNADGIDLDWEMPDVDDRNAYTALCAALRSRLDALGAAASPPRKMWLTAATGAFMQPENWLGYNVPVIKNYLDLFNIMTYDLHDPCYWESTTNFHTSWSNIITAVASYSTMGIPRSKQVLGLAFYGHAYTLTDKSSYMHPAPSIELRDCSNMDTRSYRDIVGMQAAEGGSIFFNAPERAAYYVKDYLWIGFDTAETLAMKIEGSRNLSMAGVMIWDGSQDMLDGRLLRSVAARTTPPVRACGGGWIGNGRCANSAQCCSEFGYCGTNETFCGYRCRSGPCVQYPSPPPRPPQPPPSCGDGVVGSGNCADATLCCSSAGYCWDDEDHCGVNCVGGPCWYKPRPPPPPPSPPPAPAPPPLPYGCGRGLQGNGSCPNPDDCCSAFGYCANDDAHCGYGCVGGPCQVFPPPPPGVTGPMCGGGTVGNGQCGFAGQCCSQHGWPKPPPSPPRPPAPKPSPPRPPAPPPLNTTPCGDGVVGNGKCADANVCCSRAGWCWNDYDHCRWEACLSGPCYKRPPLPPGPPPSPPGFKARPGRDLLCCWCGDGQVGSGRCPDATQCCSRAGWCYNDAAHCNADACVGGPCWTPPPAPAPKP</sequence>
<feature type="domain" description="Chitin-binding type-1" evidence="5">
    <location>
        <begin position="785"/>
        <end position="829"/>
    </location>
</feature>
<dbReference type="SUPFAM" id="SSF51445">
    <property type="entry name" value="(Trans)glycosidases"/>
    <property type="match status" value="2"/>
</dbReference>
<feature type="domain" description="Chitin-binding type-1" evidence="5">
    <location>
        <begin position="1086"/>
        <end position="1128"/>
    </location>
</feature>
<feature type="disulfide bond" evidence="2">
    <location>
        <begin position="393"/>
        <end position="407"/>
    </location>
</feature>
<dbReference type="PROSITE" id="PS00026">
    <property type="entry name" value="CHIT_BIND_I_1"/>
    <property type="match status" value="1"/>
</dbReference>
<dbReference type="SMART" id="SM00270">
    <property type="entry name" value="ChtBD1"/>
    <property type="match status" value="6"/>
</dbReference>
<evidence type="ECO:0000259" key="6">
    <source>
        <dbReference type="PROSITE" id="PS51910"/>
    </source>
</evidence>
<evidence type="ECO:0000259" key="5">
    <source>
        <dbReference type="PROSITE" id="PS50941"/>
    </source>
</evidence>
<keyword evidence="2" id="KW-1015">Disulfide bond</keyword>
<dbReference type="SUPFAM" id="SSF57016">
    <property type="entry name" value="Plant lectins/antimicrobial peptides"/>
    <property type="match status" value="4"/>
</dbReference>
<dbReference type="Pfam" id="PF00704">
    <property type="entry name" value="Glyco_hydro_18"/>
    <property type="match status" value="2"/>
</dbReference>
<feature type="disulfide bond" evidence="2">
    <location>
        <begin position="1102"/>
        <end position="1116"/>
    </location>
</feature>
<keyword evidence="4" id="KW-0732">Signal</keyword>
<feature type="disulfide bond" evidence="2">
    <location>
        <begin position="804"/>
        <end position="818"/>
    </location>
</feature>
<dbReference type="PROSITE" id="PS50941">
    <property type="entry name" value="CHIT_BIND_I_2"/>
    <property type="match status" value="5"/>
</dbReference>
<dbReference type="Proteomes" id="UP000612055">
    <property type="component" value="Unassembled WGS sequence"/>
</dbReference>
<dbReference type="InterPro" id="IPR017853">
    <property type="entry name" value="GH"/>
</dbReference>
<comment type="caution">
    <text evidence="7">The sequence shown here is derived from an EMBL/GenBank/DDBJ whole genome shotgun (WGS) entry which is preliminary data.</text>
</comment>
<dbReference type="GO" id="GO:0006032">
    <property type="term" value="P:chitin catabolic process"/>
    <property type="evidence" value="ECO:0007669"/>
    <property type="project" value="TreeGrafter"/>
</dbReference>
<feature type="domain" description="Chitin-binding type-1" evidence="5">
    <location>
        <begin position="841"/>
        <end position="885"/>
    </location>
</feature>
<protein>
    <recommendedName>
        <fullName evidence="9">Chitinase</fullName>
    </recommendedName>
</protein>
<dbReference type="InterPro" id="IPR001002">
    <property type="entry name" value="Chitin-bd_1"/>
</dbReference>
<dbReference type="PANTHER" id="PTHR11177">
    <property type="entry name" value="CHITINASE"/>
    <property type="match status" value="1"/>
</dbReference>
<evidence type="ECO:0000256" key="2">
    <source>
        <dbReference type="PROSITE-ProRule" id="PRU00261"/>
    </source>
</evidence>
<dbReference type="PROSITE" id="PS51910">
    <property type="entry name" value="GH18_2"/>
    <property type="match status" value="2"/>
</dbReference>
<keyword evidence="1 2" id="KW-0147">Chitin-binding</keyword>
<feature type="disulfide bond" evidence="2">
    <location>
        <begin position="925"/>
        <end position="939"/>
    </location>
</feature>
<dbReference type="Gene3D" id="3.30.60.10">
    <property type="entry name" value="Endochitinase-like"/>
    <property type="match status" value="3"/>
</dbReference>
<reference evidence="7" key="1">
    <citation type="journal article" date="2020" name="bioRxiv">
        <title>Comparative genomics of Chlamydomonas.</title>
        <authorList>
            <person name="Craig R.J."/>
            <person name="Hasan A.R."/>
            <person name="Ness R.W."/>
            <person name="Keightley P.D."/>
        </authorList>
    </citation>
    <scope>NUCLEOTIDE SEQUENCE</scope>
    <source>
        <strain evidence="7">CCAP 11/70</strain>
    </source>
</reference>
<feature type="chain" id="PRO_5032458325" description="Chitinase" evidence="4">
    <location>
        <begin position="22"/>
        <end position="1137"/>
    </location>
</feature>
<dbReference type="GO" id="GO:0005576">
    <property type="term" value="C:extracellular region"/>
    <property type="evidence" value="ECO:0007669"/>
    <property type="project" value="TreeGrafter"/>
</dbReference>
<dbReference type="GO" id="GO:0008061">
    <property type="term" value="F:chitin binding"/>
    <property type="evidence" value="ECO:0007669"/>
    <property type="project" value="UniProtKB-UniRule"/>
</dbReference>